<proteinExistence type="predicted"/>
<dbReference type="SUPFAM" id="SSF109854">
    <property type="entry name" value="DinB/YfiT-like putative metalloenzymes"/>
    <property type="match status" value="1"/>
</dbReference>
<organism evidence="1 2">
    <name type="scientific">Streptacidiphilus monticola</name>
    <dbReference type="NCBI Taxonomy" id="2161674"/>
    <lineage>
        <taxon>Bacteria</taxon>
        <taxon>Bacillati</taxon>
        <taxon>Actinomycetota</taxon>
        <taxon>Actinomycetes</taxon>
        <taxon>Kitasatosporales</taxon>
        <taxon>Streptomycetaceae</taxon>
        <taxon>Streptacidiphilus</taxon>
    </lineage>
</organism>
<reference evidence="2" key="1">
    <citation type="journal article" date="2019" name="Int. J. Syst. Evol. Microbiol.">
        <title>The Global Catalogue of Microorganisms (GCM) 10K type strain sequencing project: providing services to taxonomists for standard genome sequencing and annotation.</title>
        <authorList>
            <consortium name="The Broad Institute Genomics Platform"/>
            <consortium name="The Broad Institute Genome Sequencing Center for Infectious Disease"/>
            <person name="Wu L."/>
            <person name="Ma J."/>
        </authorList>
    </citation>
    <scope>NUCLEOTIDE SEQUENCE [LARGE SCALE GENOMIC DNA]</scope>
    <source>
        <strain evidence="2">JCM 4816</strain>
    </source>
</reference>
<sequence length="182" mass="20083">MTTIDEHGRPEPPLTAGELGTLLGFLDYQRATLAWKCAGLDAAGLRATTAASTMTLGGMLKHLAYVEDHWFSRSLHGNDAVAPWNAVDWKADEDWDWHSAAEDTPEQLLALWQSSVDRSRALVAEALADAEGDPLGRLARRTWPDGSAPSLRWILCHMIEEYARHNGHADLLRESIDGRTGE</sequence>
<name>A0ABW1G4S9_9ACTN</name>
<comment type="caution">
    <text evidence="1">The sequence shown here is derived from an EMBL/GenBank/DDBJ whole genome shotgun (WGS) entry which is preliminary data.</text>
</comment>
<dbReference type="Pfam" id="PF04978">
    <property type="entry name" value="MST"/>
    <property type="match status" value="1"/>
</dbReference>
<keyword evidence="2" id="KW-1185">Reference proteome</keyword>
<evidence type="ECO:0000313" key="1">
    <source>
        <dbReference type="EMBL" id="MFC5908166.1"/>
    </source>
</evidence>
<gene>
    <name evidence="1" type="ORF">ACFP3V_13195</name>
</gene>
<dbReference type="EMBL" id="JBHSQJ010000050">
    <property type="protein sequence ID" value="MFC5908166.1"/>
    <property type="molecule type" value="Genomic_DNA"/>
</dbReference>
<protein>
    <submittedName>
        <fullName evidence="1">DinB family protein</fullName>
    </submittedName>
</protein>
<dbReference type="RefSeq" id="WP_380583170.1">
    <property type="nucleotide sequence ID" value="NZ_JBHSQJ010000050.1"/>
</dbReference>
<dbReference type="Gene3D" id="1.20.120.450">
    <property type="entry name" value="dinb family like domain"/>
    <property type="match status" value="1"/>
</dbReference>
<dbReference type="Proteomes" id="UP001596174">
    <property type="component" value="Unassembled WGS sequence"/>
</dbReference>
<accession>A0ABW1G4S9</accession>
<dbReference type="InterPro" id="IPR034660">
    <property type="entry name" value="DinB/YfiT-like"/>
</dbReference>
<dbReference type="InterPro" id="IPR007061">
    <property type="entry name" value="MST-like"/>
</dbReference>
<evidence type="ECO:0000313" key="2">
    <source>
        <dbReference type="Proteomes" id="UP001596174"/>
    </source>
</evidence>